<dbReference type="GO" id="GO:0046872">
    <property type="term" value="F:metal ion binding"/>
    <property type="evidence" value="ECO:0007669"/>
    <property type="project" value="UniProtKB-KW"/>
</dbReference>
<dbReference type="SMART" id="SM00729">
    <property type="entry name" value="Elp3"/>
    <property type="match status" value="1"/>
</dbReference>
<keyword evidence="5" id="KW-0411">Iron-sulfur</keyword>
<protein>
    <recommendedName>
        <fullName evidence="6">Radical SAM core domain-containing protein</fullName>
    </recommendedName>
</protein>
<evidence type="ECO:0000259" key="6">
    <source>
        <dbReference type="PROSITE" id="PS51918"/>
    </source>
</evidence>
<evidence type="ECO:0000313" key="7">
    <source>
        <dbReference type="EMBL" id="GAH57458.1"/>
    </source>
</evidence>
<dbReference type="SFLD" id="SFLDS00029">
    <property type="entry name" value="Radical_SAM"/>
    <property type="match status" value="1"/>
</dbReference>
<dbReference type="Gene3D" id="3.40.50.280">
    <property type="entry name" value="Cobalamin-binding domain"/>
    <property type="match status" value="1"/>
</dbReference>
<reference evidence="7" key="1">
    <citation type="journal article" date="2014" name="Front. Microbiol.">
        <title>High frequency of phylogenetically diverse reductive dehalogenase-homologous genes in deep subseafloor sedimentary metagenomes.</title>
        <authorList>
            <person name="Kawai M."/>
            <person name="Futagami T."/>
            <person name="Toyoda A."/>
            <person name="Takaki Y."/>
            <person name="Nishi S."/>
            <person name="Hori S."/>
            <person name="Arai W."/>
            <person name="Tsubouchi T."/>
            <person name="Morono Y."/>
            <person name="Uchiyama I."/>
            <person name="Ito T."/>
            <person name="Fujiyama A."/>
            <person name="Inagaki F."/>
            <person name="Takami H."/>
        </authorList>
    </citation>
    <scope>NUCLEOTIDE SEQUENCE</scope>
    <source>
        <strain evidence="7">Expedition CK06-06</strain>
    </source>
</reference>
<evidence type="ECO:0000256" key="4">
    <source>
        <dbReference type="ARBA" id="ARBA00023004"/>
    </source>
</evidence>
<dbReference type="InterPro" id="IPR007197">
    <property type="entry name" value="rSAM"/>
</dbReference>
<evidence type="ECO:0000256" key="2">
    <source>
        <dbReference type="ARBA" id="ARBA00022691"/>
    </source>
</evidence>
<dbReference type="Gene3D" id="3.80.30.20">
    <property type="entry name" value="tm_1862 like domain"/>
    <property type="match status" value="1"/>
</dbReference>
<dbReference type="EMBL" id="BARU01021165">
    <property type="protein sequence ID" value="GAH57458.1"/>
    <property type="molecule type" value="Genomic_DNA"/>
</dbReference>
<dbReference type="AlphaFoldDB" id="X1IIU3"/>
<dbReference type="GO" id="GO:0003824">
    <property type="term" value="F:catalytic activity"/>
    <property type="evidence" value="ECO:0007669"/>
    <property type="project" value="InterPro"/>
</dbReference>
<dbReference type="InterPro" id="IPR058240">
    <property type="entry name" value="rSAM_sf"/>
</dbReference>
<dbReference type="InterPro" id="IPR006638">
    <property type="entry name" value="Elp3/MiaA/NifB-like_rSAM"/>
</dbReference>
<dbReference type="CDD" id="cd01335">
    <property type="entry name" value="Radical_SAM"/>
    <property type="match status" value="1"/>
</dbReference>
<keyword evidence="4" id="KW-0408">Iron</keyword>
<organism evidence="7">
    <name type="scientific">marine sediment metagenome</name>
    <dbReference type="NCBI Taxonomy" id="412755"/>
    <lineage>
        <taxon>unclassified sequences</taxon>
        <taxon>metagenomes</taxon>
        <taxon>ecological metagenomes</taxon>
    </lineage>
</organism>
<feature type="non-terminal residue" evidence="7">
    <location>
        <position position="283"/>
    </location>
</feature>
<dbReference type="InterPro" id="IPR051198">
    <property type="entry name" value="BchE-like"/>
</dbReference>
<proteinExistence type="predicted"/>
<name>X1IIU3_9ZZZZ</name>
<dbReference type="GO" id="GO:0051536">
    <property type="term" value="F:iron-sulfur cluster binding"/>
    <property type="evidence" value="ECO:0007669"/>
    <property type="project" value="UniProtKB-KW"/>
</dbReference>
<comment type="cofactor">
    <cofactor evidence="1">
        <name>[4Fe-4S] cluster</name>
        <dbReference type="ChEBI" id="CHEBI:49883"/>
    </cofactor>
</comment>
<gene>
    <name evidence="7" type="ORF">S03H2_34659</name>
</gene>
<evidence type="ECO:0000256" key="3">
    <source>
        <dbReference type="ARBA" id="ARBA00022723"/>
    </source>
</evidence>
<comment type="caution">
    <text evidence="7">The sequence shown here is derived from an EMBL/GenBank/DDBJ whole genome shotgun (WGS) entry which is preliminary data.</text>
</comment>
<accession>X1IIU3</accession>
<dbReference type="PROSITE" id="PS51918">
    <property type="entry name" value="RADICAL_SAM"/>
    <property type="match status" value="1"/>
</dbReference>
<sequence>HVSLNPEEAIRDVYDAVCIGEGEYPTLEYVTQLEEGRLPQGIPNLWIKKNSQIERNQTRGFLSDLDCLPFLDYEMWWPFIGEHHDWRFVVLLGRGCPYNCSYCSNHALRKLAAGTYVRWRSPENIAQEIAELTERNENIKEFYLEVETINVNRKWTIELCLELKHLNKSRPDPRSFGANLRLTDGLGLDELFTALREANFRFINIGLESGSERVRREILRRNYSNDTVIKTVKLAREHGLQVAFYNLIGLPGETITDFKETVKMNRICQPDWHMTYIFYPYPG</sequence>
<keyword evidence="3" id="KW-0479">Metal-binding</keyword>
<evidence type="ECO:0000256" key="1">
    <source>
        <dbReference type="ARBA" id="ARBA00001966"/>
    </source>
</evidence>
<feature type="domain" description="Radical SAM core" evidence="6">
    <location>
        <begin position="81"/>
        <end position="283"/>
    </location>
</feature>
<dbReference type="SFLD" id="SFLDG01082">
    <property type="entry name" value="B12-binding_domain_containing"/>
    <property type="match status" value="1"/>
</dbReference>
<dbReference type="PANTHER" id="PTHR43409">
    <property type="entry name" value="ANAEROBIC MAGNESIUM-PROTOPORPHYRIN IX MONOMETHYL ESTER CYCLASE-RELATED"/>
    <property type="match status" value="1"/>
</dbReference>
<feature type="non-terminal residue" evidence="7">
    <location>
        <position position="1"/>
    </location>
</feature>
<dbReference type="InterPro" id="IPR023404">
    <property type="entry name" value="rSAM_horseshoe"/>
</dbReference>
<keyword evidence="2" id="KW-0949">S-adenosyl-L-methionine</keyword>
<evidence type="ECO:0000256" key="5">
    <source>
        <dbReference type="ARBA" id="ARBA00023014"/>
    </source>
</evidence>
<dbReference type="Pfam" id="PF04055">
    <property type="entry name" value="Radical_SAM"/>
    <property type="match status" value="1"/>
</dbReference>
<dbReference type="SUPFAM" id="SSF102114">
    <property type="entry name" value="Radical SAM enzymes"/>
    <property type="match status" value="1"/>
</dbReference>